<dbReference type="RefSeq" id="WP_167672084.1">
    <property type="nucleotide sequence ID" value="NZ_JAATJS010000002.1"/>
</dbReference>
<protein>
    <submittedName>
        <fullName evidence="3">Uncharacterized protein</fullName>
    </submittedName>
</protein>
<evidence type="ECO:0000256" key="2">
    <source>
        <dbReference type="SAM" id="Phobius"/>
    </source>
</evidence>
<proteinExistence type="predicted"/>
<dbReference type="Proteomes" id="UP000707352">
    <property type="component" value="Unassembled WGS sequence"/>
</dbReference>
<reference evidence="3 4" key="1">
    <citation type="submission" date="2020-03" db="EMBL/GenBank/DDBJ databases">
        <title>The genome sequence of Microvirga sp. c23x22.</title>
        <authorList>
            <person name="Zhang X."/>
        </authorList>
    </citation>
    <scope>NUCLEOTIDE SEQUENCE [LARGE SCALE GENOMIC DNA]</scope>
    <source>
        <strain evidence="4">c23x22</strain>
    </source>
</reference>
<keyword evidence="2" id="KW-0472">Membrane</keyword>
<evidence type="ECO:0000256" key="1">
    <source>
        <dbReference type="SAM" id="MobiDB-lite"/>
    </source>
</evidence>
<feature type="region of interest" description="Disordered" evidence="1">
    <location>
        <begin position="52"/>
        <end position="77"/>
    </location>
</feature>
<dbReference type="EMBL" id="JAATJS010000002">
    <property type="protein sequence ID" value="NIX76187.1"/>
    <property type="molecule type" value="Genomic_DNA"/>
</dbReference>
<gene>
    <name evidence="3" type="ORF">HB375_06110</name>
</gene>
<evidence type="ECO:0000313" key="4">
    <source>
        <dbReference type="Proteomes" id="UP000707352"/>
    </source>
</evidence>
<keyword evidence="2" id="KW-0812">Transmembrane</keyword>
<keyword evidence="4" id="KW-1185">Reference proteome</keyword>
<name>A0ABX0V8K9_9HYPH</name>
<keyword evidence="2" id="KW-1133">Transmembrane helix</keyword>
<accession>A0ABX0V8K9</accession>
<feature type="transmembrane region" description="Helical" evidence="2">
    <location>
        <begin position="25"/>
        <end position="47"/>
    </location>
</feature>
<evidence type="ECO:0000313" key="3">
    <source>
        <dbReference type="EMBL" id="NIX76187.1"/>
    </source>
</evidence>
<comment type="caution">
    <text evidence="3">The sequence shown here is derived from an EMBL/GenBank/DDBJ whole genome shotgun (WGS) entry which is preliminary data.</text>
</comment>
<organism evidence="3 4">
    <name type="scientific">Microvirga terricola</name>
    <dbReference type="NCBI Taxonomy" id="2719797"/>
    <lineage>
        <taxon>Bacteria</taxon>
        <taxon>Pseudomonadati</taxon>
        <taxon>Pseudomonadota</taxon>
        <taxon>Alphaproteobacteria</taxon>
        <taxon>Hyphomicrobiales</taxon>
        <taxon>Methylobacteriaceae</taxon>
        <taxon>Microvirga</taxon>
    </lineage>
</organism>
<sequence length="77" mass="7884">MIVLLCAVVAGGAITFALLWPVGPLLALMGAPFGASLVAGLTALYLYRQSTHPTQTPNASGRDALGNVTEARTDLTS</sequence>